<evidence type="ECO:0000313" key="2">
    <source>
        <dbReference type="EMBL" id="RFU30304.1"/>
    </source>
</evidence>
<gene>
    <name evidence="2" type="ORF">B7463_g6004</name>
</gene>
<evidence type="ECO:0000256" key="1">
    <source>
        <dbReference type="SAM" id="MobiDB-lite"/>
    </source>
</evidence>
<feature type="non-terminal residue" evidence="2">
    <location>
        <position position="1"/>
    </location>
</feature>
<name>A0A3E2HA63_SCYLI</name>
<protein>
    <submittedName>
        <fullName evidence="2">Uncharacterized protein</fullName>
    </submittedName>
</protein>
<feature type="non-terminal residue" evidence="2">
    <location>
        <position position="512"/>
    </location>
</feature>
<feature type="compositionally biased region" description="Acidic residues" evidence="1">
    <location>
        <begin position="499"/>
        <end position="512"/>
    </location>
</feature>
<dbReference type="Proteomes" id="UP000258309">
    <property type="component" value="Unassembled WGS sequence"/>
</dbReference>
<keyword evidence="3" id="KW-1185">Reference proteome</keyword>
<dbReference type="EMBL" id="NCSJ02000103">
    <property type="protein sequence ID" value="RFU30304.1"/>
    <property type="molecule type" value="Genomic_DNA"/>
</dbReference>
<sequence length="512" mass="55584">MAPVKMKGGIGLVCVVNQQLFMVGQYSPPKGDPATNPEEQARMLMGFIRSPDAISRLTEGLKYVRIPTDQDLVHLRSQVEFFEKQEKAKGNHYINGIPAGRVVLNDILPSLSTETGAEILKIVASYNLPPKSKYLPPSGQDDLSKRSTVWVQVDTSFSHQVWCEWCFVLDLDLASLQVYRGRAYKNADTYNHFKFLGSPHFTVPRPRFVISFDDLLKMTDEEFINDFLERDDYGHEGVGGPEEADGAADGLGGAQFGPVLGVTVTEELGAVQRLTSAEELVGAQEFILGNGYARSDEFGEAQGFTSTEGFKGASEVAATAGLAGSELLGRAQEFGGTQEYPSLARYAGYGGTEGLVEAQGLTAAEESQGDGGHLGAGLSVGNKQFEGAQGFGATEQYEAGQRYFGDAALTGGEVFEEGSEELSGSYSALLGDESEYLQNYEQFMGNNVENYQLELANLLRGNDGNKENEGENMGNGELNDEEAWRMFSTNSTEPHDDTLDGEFELVGENENI</sequence>
<reference evidence="2 3" key="1">
    <citation type="submission" date="2018-05" db="EMBL/GenBank/DDBJ databases">
        <title>Draft genome sequence of Scytalidium lignicola DSM 105466, a ubiquitous saprotrophic fungus.</title>
        <authorList>
            <person name="Buettner E."/>
            <person name="Gebauer A.M."/>
            <person name="Hofrichter M."/>
            <person name="Liers C."/>
            <person name="Kellner H."/>
        </authorList>
    </citation>
    <scope>NUCLEOTIDE SEQUENCE [LARGE SCALE GENOMIC DNA]</scope>
    <source>
        <strain evidence="2 3">DSM 105466</strain>
    </source>
</reference>
<dbReference type="OrthoDB" id="3938867at2759"/>
<feature type="region of interest" description="Disordered" evidence="1">
    <location>
        <begin position="490"/>
        <end position="512"/>
    </location>
</feature>
<comment type="caution">
    <text evidence="2">The sequence shown here is derived from an EMBL/GenBank/DDBJ whole genome shotgun (WGS) entry which is preliminary data.</text>
</comment>
<proteinExistence type="predicted"/>
<organism evidence="2 3">
    <name type="scientific">Scytalidium lignicola</name>
    <name type="common">Hyphomycete</name>
    <dbReference type="NCBI Taxonomy" id="5539"/>
    <lineage>
        <taxon>Eukaryota</taxon>
        <taxon>Fungi</taxon>
        <taxon>Dikarya</taxon>
        <taxon>Ascomycota</taxon>
        <taxon>Pezizomycotina</taxon>
        <taxon>Leotiomycetes</taxon>
        <taxon>Leotiomycetes incertae sedis</taxon>
        <taxon>Scytalidium</taxon>
    </lineage>
</organism>
<dbReference type="AlphaFoldDB" id="A0A3E2HA63"/>
<accession>A0A3E2HA63</accession>
<evidence type="ECO:0000313" key="3">
    <source>
        <dbReference type="Proteomes" id="UP000258309"/>
    </source>
</evidence>